<comment type="subcellular location">
    <subcellularLocation>
        <location evidence="1">Membrane</location>
        <topology evidence="1">Multi-pass membrane protein</topology>
    </subcellularLocation>
</comment>
<feature type="transmembrane region" description="Helical" evidence="5">
    <location>
        <begin position="587"/>
        <end position="603"/>
    </location>
</feature>
<keyword evidence="9" id="KW-1185">Reference proteome</keyword>
<evidence type="ECO:0000256" key="3">
    <source>
        <dbReference type="ARBA" id="ARBA00022989"/>
    </source>
</evidence>
<dbReference type="Pfam" id="PF01694">
    <property type="entry name" value="Rhomboid"/>
    <property type="match status" value="1"/>
</dbReference>
<reference evidence="8 9" key="1">
    <citation type="journal article" date="2015" name="Sci. Rep.">
        <title>Genome of the facultative scuticociliatosis pathogen Pseudocohnilembus persalinus provides insight into its virulence through horizontal gene transfer.</title>
        <authorList>
            <person name="Xiong J."/>
            <person name="Wang G."/>
            <person name="Cheng J."/>
            <person name="Tian M."/>
            <person name="Pan X."/>
            <person name="Warren A."/>
            <person name="Jiang C."/>
            <person name="Yuan D."/>
            <person name="Miao W."/>
        </authorList>
    </citation>
    <scope>NUCLEOTIDE SEQUENCE [LARGE SCALE GENOMIC DNA]</scope>
    <source>
        <strain evidence="8">36N120E</strain>
    </source>
</reference>
<evidence type="ECO:0000313" key="8">
    <source>
        <dbReference type="EMBL" id="KRX04440.1"/>
    </source>
</evidence>
<proteinExistence type="predicted"/>
<dbReference type="Proteomes" id="UP000054937">
    <property type="component" value="Unassembled WGS sequence"/>
</dbReference>
<accession>A0A0V0QR06</accession>
<dbReference type="GO" id="GO:0004252">
    <property type="term" value="F:serine-type endopeptidase activity"/>
    <property type="evidence" value="ECO:0007669"/>
    <property type="project" value="InterPro"/>
</dbReference>
<evidence type="ECO:0000256" key="4">
    <source>
        <dbReference type="ARBA" id="ARBA00023136"/>
    </source>
</evidence>
<feature type="transmembrane region" description="Helical" evidence="5">
    <location>
        <begin position="403"/>
        <end position="422"/>
    </location>
</feature>
<sequence length="653" mass="75440">MEEKLTFDRLIAMHRNKYDYVESPENTLQLAYGDKRYVKMTFELFNADDILVKKTLEELNLDLRRADNTKLMLLSSDLLSVLIIHFLNPDYVIRELASRALVEVCNVALGRQKVIENANVHDLVVLISDEVNKIRENGYKAMLNLAEFQEGKDHFLLSEALSVLVDKLVEEPEVYIKIMALELIYSALQAEGGTEQILKTPSIKRLTDLLDHENNNIRRLAALNLGSISFLNVGKKEVIDQGCVKKLCQRLEDPQSEVREAASLSLASLAQMNECKHQILDYKYLEKIIDLLNDQSEQTRLNIVQLISSCAEHPVGREVSKSCLEKLNEMLQDKENEFLFEYIKMTIEENKQQAKLSNFLQHLDEEVEGNQVTGEIDSQAIQNAQFGDSMLYKLFPQFSFKSYTMAIIVIIWISFFFLHFQVQQVVLPRRHPMRFRTQDTFVTLEMGCVLQKWGGRFTKFLVDRGDYWRLATSIVMHGDFMQLLLNTFTLLSLGFSIENFLSGKKYLIGLILSGFLANLLAQVVHHQFIFSGACHCIFALFGMNAYNIKVHYRYMGEDRKNQRKQFVYVILTTFFMFWLDREIDCLTLPGSLLIGYLCAWIIYRDYFWGVKSVTVILGVLGIFVGICYYLIKGLDLSTVEYPCEIWDSGKYDE</sequence>
<dbReference type="Gene3D" id="1.25.10.10">
    <property type="entry name" value="Leucine-rich Repeat Variant"/>
    <property type="match status" value="1"/>
</dbReference>
<dbReference type="SUPFAM" id="SSF144091">
    <property type="entry name" value="Rhomboid-like"/>
    <property type="match status" value="1"/>
</dbReference>
<dbReference type="InterPro" id="IPR016024">
    <property type="entry name" value="ARM-type_fold"/>
</dbReference>
<evidence type="ECO:0000256" key="1">
    <source>
        <dbReference type="ARBA" id="ARBA00004141"/>
    </source>
</evidence>
<evidence type="ECO:0000256" key="5">
    <source>
        <dbReference type="SAM" id="Phobius"/>
    </source>
</evidence>
<dbReference type="InterPro" id="IPR042856">
    <property type="entry name" value="RSP14"/>
</dbReference>
<keyword evidence="4 5" id="KW-0472">Membrane</keyword>
<dbReference type="Pfam" id="PF12717">
    <property type="entry name" value="Cnd1"/>
    <property type="match status" value="1"/>
</dbReference>
<protein>
    <submittedName>
        <fullName evidence="8">Armadillo-type fold</fullName>
    </submittedName>
</protein>
<feature type="transmembrane region" description="Helical" evidence="5">
    <location>
        <begin position="506"/>
        <end position="523"/>
    </location>
</feature>
<keyword evidence="3 5" id="KW-1133">Transmembrane helix</keyword>
<dbReference type="PANTHER" id="PTHR15599">
    <property type="entry name" value="RTDR1"/>
    <property type="match status" value="1"/>
</dbReference>
<dbReference type="Gene3D" id="1.20.1540.10">
    <property type="entry name" value="Rhomboid-like"/>
    <property type="match status" value="1"/>
</dbReference>
<feature type="transmembrane region" description="Helical" evidence="5">
    <location>
        <begin position="529"/>
        <end position="546"/>
    </location>
</feature>
<dbReference type="InterPro" id="IPR022764">
    <property type="entry name" value="Peptidase_S54_rhomboid_dom"/>
</dbReference>
<dbReference type="InterPro" id="IPR011989">
    <property type="entry name" value="ARM-like"/>
</dbReference>
<dbReference type="PANTHER" id="PTHR15599:SF1">
    <property type="entry name" value="RADIAL SPOKE HEAD 14 HOMOLOG"/>
    <property type="match status" value="1"/>
</dbReference>
<dbReference type="OrthoDB" id="409644at2759"/>
<dbReference type="GO" id="GO:0016020">
    <property type="term" value="C:membrane"/>
    <property type="evidence" value="ECO:0007669"/>
    <property type="project" value="UniProtKB-SubCell"/>
</dbReference>
<dbReference type="InterPro" id="IPR035952">
    <property type="entry name" value="Rhomboid-like_sf"/>
</dbReference>
<evidence type="ECO:0000313" key="9">
    <source>
        <dbReference type="Proteomes" id="UP000054937"/>
    </source>
</evidence>
<evidence type="ECO:0000259" key="6">
    <source>
        <dbReference type="Pfam" id="PF01694"/>
    </source>
</evidence>
<evidence type="ECO:0000256" key="2">
    <source>
        <dbReference type="ARBA" id="ARBA00022692"/>
    </source>
</evidence>
<gene>
    <name evidence="8" type="ORF">PPERSA_00209</name>
</gene>
<comment type="caution">
    <text evidence="8">The sequence shown here is derived from an EMBL/GenBank/DDBJ whole genome shotgun (WGS) entry which is preliminary data.</text>
</comment>
<keyword evidence="2 5" id="KW-0812">Transmembrane</keyword>
<dbReference type="InterPro" id="IPR032682">
    <property type="entry name" value="Cnd1_C"/>
</dbReference>
<dbReference type="AlphaFoldDB" id="A0A0V0QR06"/>
<feature type="domain" description="Condensin complex subunit 1 C-terminal" evidence="7">
    <location>
        <begin position="201"/>
        <end position="345"/>
    </location>
</feature>
<dbReference type="SUPFAM" id="SSF48371">
    <property type="entry name" value="ARM repeat"/>
    <property type="match status" value="1"/>
</dbReference>
<dbReference type="EMBL" id="LDAU01000116">
    <property type="protein sequence ID" value="KRX04440.1"/>
    <property type="molecule type" value="Genomic_DNA"/>
</dbReference>
<feature type="domain" description="Peptidase S54 rhomboid" evidence="6">
    <location>
        <begin position="465"/>
        <end position="604"/>
    </location>
</feature>
<organism evidence="8 9">
    <name type="scientific">Pseudocohnilembus persalinus</name>
    <name type="common">Ciliate</name>
    <dbReference type="NCBI Taxonomy" id="266149"/>
    <lineage>
        <taxon>Eukaryota</taxon>
        <taxon>Sar</taxon>
        <taxon>Alveolata</taxon>
        <taxon>Ciliophora</taxon>
        <taxon>Intramacronucleata</taxon>
        <taxon>Oligohymenophorea</taxon>
        <taxon>Scuticociliatia</taxon>
        <taxon>Philasterida</taxon>
        <taxon>Pseudocohnilembidae</taxon>
        <taxon>Pseudocohnilembus</taxon>
    </lineage>
</organism>
<feature type="transmembrane region" description="Helical" evidence="5">
    <location>
        <begin position="566"/>
        <end position="581"/>
    </location>
</feature>
<evidence type="ECO:0000259" key="7">
    <source>
        <dbReference type="Pfam" id="PF12717"/>
    </source>
</evidence>
<dbReference type="InParanoid" id="A0A0V0QR06"/>
<name>A0A0V0QR06_PSEPJ</name>
<feature type="transmembrane region" description="Helical" evidence="5">
    <location>
        <begin position="610"/>
        <end position="631"/>
    </location>
</feature>